<dbReference type="AlphaFoldDB" id="A0A0N0VDR3"/>
<dbReference type="RefSeq" id="XP_015654742.1">
    <property type="nucleotide sequence ID" value="XM_015806871.1"/>
</dbReference>
<protein>
    <submittedName>
        <fullName evidence="1">Uncharacterized protein</fullName>
    </submittedName>
</protein>
<evidence type="ECO:0000313" key="2">
    <source>
        <dbReference type="Proteomes" id="UP000037923"/>
    </source>
</evidence>
<keyword evidence="2" id="KW-1185">Reference proteome</keyword>
<organism evidence="1 2">
    <name type="scientific">Leptomonas pyrrhocoris</name>
    <name type="common">Firebug parasite</name>
    <dbReference type="NCBI Taxonomy" id="157538"/>
    <lineage>
        <taxon>Eukaryota</taxon>
        <taxon>Discoba</taxon>
        <taxon>Euglenozoa</taxon>
        <taxon>Kinetoplastea</taxon>
        <taxon>Metakinetoplastina</taxon>
        <taxon>Trypanosomatida</taxon>
        <taxon>Trypanosomatidae</taxon>
        <taxon>Leishmaniinae</taxon>
        <taxon>Leptomonas</taxon>
    </lineage>
</organism>
<accession>A0A0N0VDR3</accession>
<proteinExistence type="predicted"/>
<dbReference type="EMBL" id="LGTL01000021">
    <property type="protein sequence ID" value="KPA76302.1"/>
    <property type="molecule type" value="Genomic_DNA"/>
</dbReference>
<name>A0A0N0VDR3_LEPPY</name>
<dbReference type="EMBL" id="LGTL01000021">
    <property type="protein sequence ID" value="KPA76303.1"/>
    <property type="molecule type" value="Genomic_DNA"/>
</dbReference>
<dbReference type="GeneID" id="26908311"/>
<dbReference type="RefSeq" id="XP_015654741.1">
    <property type="nucleotide sequence ID" value="XM_015806870.1"/>
</dbReference>
<dbReference type="VEuPathDB" id="TriTrypDB:LpyrH10_21_1620"/>
<dbReference type="Proteomes" id="UP000037923">
    <property type="component" value="Unassembled WGS sequence"/>
</dbReference>
<dbReference type="RefSeq" id="XP_015654743.1">
    <property type="nucleotide sequence ID" value="XM_015806872.1"/>
</dbReference>
<dbReference type="EMBL" id="LGTL01000021">
    <property type="protein sequence ID" value="KPA76304.1"/>
    <property type="molecule type" value="Genomic_DNA"/>
</dbReference>
<sequence length="69" mass="7713">MAHSLTAHEAVLTVTTCVGSKSTASDVADHDAVRVAPPRQRCVEHVFHYVCQVPWIAVKPPETHQRKRR</sequence>
<reference evidence="1 2" key="1">
    <citation type="submission" date="2015-07" db="EMBL/GenBank/DDBJ databases">
        <title>High-quality genome of monoxenous trypanosomatid Leptomonas pyrrhocoris.</title>
        <authorList>
            <person name="Flegontov P."/>
            <person name="Butenko A."/>
            <person name="Firsov S."/>
            <person name="Vlcek C."/>
            <person name="Logacheva M.D."/>
            <person name="Field M."/>
            <person name="Filatov D."/>
            <person name="Flegontova O."/>
            <person name="Gerasimov E."/>
            <person name="Jackson A.P."/>
            <person name="Kelly S."/>
            <person name="Opperdoes F."/>
            <person name="O'Reilly A."/>
            <person name="Votypka J."/>
            <person name="Yurchenko V."/>
            <person name="Lukes J."/>
        </authorList>
    </citation>
    <scope>NUCLEOTIDE SEQUENCE [LARGE SCALE GENOMIC DNA]</scope>
    <source>
        <strain evidence="1">H10</strain>
    </source>
</reference>
<comment type="caution">
    <text evidence="1">The sequence shown here is derived from an EMBL/GenBank/DDBJ whole genome shotgun (WGS) entry which is preliminary data.</text>
</comment>
<evidence type="ECO:0000313" key="1">
    <source>
        <dbReference type="EMBL" id="KPA76302.1"/>
    </source>
</evidence>
<gene>
    <name evidence="1" type="ORF">ABB37_08026</name>
</gene>